<reference evidence="1" key="1">
    <citation type="submission" date="2021-03" db="EMBL/GenBank/DDBJ databases">
        <title>Evolutionary priming and transition to the ectomycorrhizal habit in an iconic lineage of mushroom-forming fungi: is preadaptation a requirement?</title>
        <authorList>
            <consortium name="DOE Joint Genome Institute"/>
            <person name="Looney B.P."/>
            <person name="Miyauchi S."/>
            <person name="Morin E."/>
            <person name="Drula E."/>
            <person name="Courty P.E."/>
            <person name="Chicoki N."/>
            <person name="Fauchery L."/>
            <person name="Kohler A."/>
            <person name="Kuo A."/>
            <person name="LaButti K."/>
            <person name="Pangilinan J."/>
            <person name="Lipzen A."/>
            <person name="Riley R."/>
            <person name="Andreopoulos W."/>
            <person name="He G."/>
            <person name="Johnson J."/>
            <person name="Barry K.W."/>
            <person name="Grigoriev I.V."/>
            <person name="Nagy L."/>
            <person name="Hibbett D."/>
            <person name="Henrissat B."/>
            <person name="Matheny P.B."/>
            <person name="Labbe J."/>
            <person name="Martin A.F."/>
        </authorList>
    </citation>
    <scope>NUCLEOTIDE SEQUENCE</scope>
    <source>
        <strain evidence="1">BPL698</strain>
    </source>
</reference>
<dbReference type="Proteomes" id="UP001207468">
    <property type="component" value="Unassembled WGS sequence"/>
</dbReference>
<name>A0ACC0UN62_9AGAM</name>
<keyword evidence="2" id="KW-1185">Reference proteome</keyword>
<dbReference type="EMBL" id="JAGFNK010000003">
    <property type="protein sequence ID" value="KAI9513036.1"/>
    <property type="molecule type" value="Genomic_DNA"/>
</dbReference>
<evidence type="ECO:0000313" key="2">
    <source>
        <dbReference type="Proteomes" id="UP001207468"/>
    </source>
</evidence>
<protein>
    <submittedName>
        <fullName evidence="1">ER-golgi trafficking TRAPP I complex 85 kDa subunit-domain-containing protein</fullName>
    </submittedName>
</protein>
<comment type="caution">
    <text evidence="1">The sequence shown here is derived from an EMBL/GenBank/DDBJ whole genome shotgun (WGS) entry which is preliminary data.</text>
</comment>
<accession>A0ACC0UN62</accession>
<organism evidence="1 2">
    <name type="scientific">Russula earlei</name>
    <dbReference type="NCBI Taxonomy" id="71964"/>
    <lineage>
        <taxon>Eukaryota</taxon>
        <taxon>Fungi</taxon>
        <taxon>Dikarya</taxon>
        <taxon>Basidiomycota</taxon>
        <taxon>Agaricomycotina</taxon>
        <taxon>Agaricomycetes</taxon>
        <taxon>Russulales</taxon>
        <taxon>Russulaceae</taxon>
        <taxon>Russula</taxon>
    </lineage>
</organism>
<proteinExistence type="predicted"/>
<sequence>MARVASLLPPSLSPHICIISSSDLVDLLSSLSLPPLPRVLQSFSPLPQVTTRTTSLTPVPLQSFALRFSDLLEVEEGCREDEEQRAGRTIDWISARISSRCVRWLEDWERAERAAVENDRANNLRTPWWNDLRQCIEGDHIPSKHEGWNHPVAIVLAVSTMLPNPLQTLAQLHARPIELPSWVDNTHLRYSLIVHPGNSPLSDEEANALFNAVKKQYGLHSYLLPLELPSPPPPPVPVPIAPLRLPPIPQSLLNTPDPSADTESKPSSASLFTYEMNALRMSEQDIQQTAKFVREFVSMSLVPWMEKCVADWNENFTSTRRLPSRLFSSTRRLFGTGAASPAPPQTPASSVSSAQSGARSWPQSSVTSIPAGGHPPSQQRRLAEFATVLGDLKLAVSVWEVLKKDGKGGSEMLPLLLSPSPAVNLHVMQALSTITSSEPGLEPSALAQLRSLTYAVRWEGSAGFLTSPLEGDRWLVWAASSAEEPPSALLLAQAAHLSVRRLSHRRAALWFLLAATRLEKSGIKPLTIYFLRKAYGLYNASPEKNLSPSFWDAEGIEMQASTRFDGILPGLEHALGRLDYTTGDVRQAVQFFLSLLGRSSYPTHPSDNAPPEISKNHAMDKIFLEDFRVAFQHLKDTSGSEFHTTDLTLPVTFFNPRLTRVRIPGNTVGGDPLTWQSREDSWTSFWRTRGKEALHHTGKATVNEPFWVDLVVQNPFNTEVNMSNLTVIVTRLPTGSEGTPDFVNVEILDEIILDPKESRTIPLSILARQPMTLQISHVSYVFLSLLPASEFLGSRGRRLQDTPHQRQNKVYAPDTMATVEVEDAAQRLSAQFFEDSQLVLYHGECRPMRIWLSNIGTQAIGDIWLIGGDDDEFWFGEFRDRDTVETSALGSETFDSDNNSLLPRTPYKIQWSSVDDSILIPGASFEIPFVLHANRLGEQELCLLLTFREGHGHGFHCVRIAQSFEVRPLLSASLTFQAGPTLENFFTSILEVRNITLPASVVVPQMVTLSPTWSCKSLTSSKHQSFRSLIGVNPRDDIPNFNDTFQFVIGSLAKVLKGQAVVENPPPPLTRPPVILSRQVRIMSLLHQCRRNMVARELLTQHPYISPALHPFIFPLYHPQSLDVLLFWDIPSSGRSGHWHGALNAVIKEVQEMKVKRSMYVETQREKSMILESIRACEWNAEMNPILLTIVEPGIINHNFSKTSCHVPVALVLRNLSLTCPSKYTLKLASEATAYDPSDLSPPSWIGRLTFRGMLEPMQHVTLTPTLLVTRPDTYSLEGWQLEVEVGQMVDSSWRTIYRYLEKPSEVHRPSVTVVASAPPSQDFVSLHASAMKC</sequence>
<evidence type="ECO:0000313" key="1">
    <source>
        <dbReference type="EMBL" id="KAI9513036.1"/>
    </source>
</evidence>
<gene>
    <name evidence="1" type="ORF">F5148DRAFT_1273298</name>
</gene>